<dbReference type="CDD" id="cd00586">
    <property type="entry name" value="4HBT"/>
    <property type="match status" value="1"/>
</dbReference>
<dbReference type="PANTHER" id="PTHR31793:SF24">
    <property type="entry name" value="LONG-CHAIN ACYL-COA THIOESTERASE FADM"/>
    <property type="match status" value="1"/>
</dbReference>
<dbReference type="PANTHER" id="PTHR31793">
    <property type="entry name" value="4-HYDROXYBENZOYL-COA THIOESTERASE FAMILY MEMBER"/>
    <property type="match status" value="1"/>
</dbReference>
<name>A0A6G1XBQ9_9BACI</name>
<dbReference type="InterPro" id="IPR029069">
    <property type="entry name" value="HotDog_dom_sf"/>
</dbReference>
<comment type="caution">
    <text evidence="1">The sequence shown here is derived from an EMBL/GenBank/DDBJ whole genome shotgun (WGS) entry which is preliminary data.</text>
</comment>
<proteinExistence type="predicted"/>
<dbReference type="Proteomes" id="UP000480185">
    <property type="component" value="Unassembled WGS sequence"/>
</dbReference>
<organism evidence="1 2">
    <name type="scientific">Salinibacillus xinjiangensis</name>
    <dbReference type="NCBI Taxonomy" id="1229268"/>
    <lineage>
        <taxon>Bacteria</taxon>
        <taxon>Bacillati</taxon>
        <taxon>Bacillota</taxon>
        <taxon>Bacilli</taxon>
        <taxon>Bacillales</taxon>
        <taxon>Bacillaceae</taxon>
        <taxon>Salinibacillus</taxon>
    </lineage>
</organism>
<gene>
    <name evidence="1" type="ORF">GH754_19210</name>
</gene>
<evidence type="ECO:0000313" key="1">
    <source>
        <dbReference type="EMBL" id="MRG88377.1"/>
    </source>
</evidence>
<dbReference type="RefSeq" id="WP_153730248.1">
    <property type="nucleotide sequence ID" value="NZ_WJNH01000021.1"/>
</dbReference>
<dbReference type="SUPFAM" id="SSF54637">
    <property type="entry name" value="Thioesterase/thiol ester dehydrase-isomerase"/>
    <property type="match status" value="1"/>
</dbReference>
<dbReference type="Pfam" id="PF13279">
    <property type="entry name" value="4HBT_2"/>
    <property type="match status" value="1"/>
</dbReference>
<dbReference type="GO" id="GO:0047617">
    <property type="term" value="F:fatty acyl-CoA hydrolase activity"/>
    <property type="evidence" value="ECO:0007669"/>
    <property type="project" value="TreeGrafter"/>
</dbReference>
<keyword evidence="2" id="KW-1185">Reference proteome</keyword>
<dbReference type="AlphaFoldDB" id="A0A6G1XBQ9"/>
<reference evidence="1 2" key="1">
    <citation type="submission" date="2019-11" db="EMBL/GenBank/DDBJ databases">
        <authorList>
            <person name="Li J."/>
        </authorList>
    </citation>
    <scope>NUCLEOTIDE SEQUENCE [LARGE SCALE GENOMIC DNA]</scope>
    <source>
        <strain evidence="1 2">J4</strain>
    </source>
</reference>
<dbReference type="EMBL" id="WJNH01000021">
    <property type="protein sequence ID" value="MRG88377.1"/>
    <property type="molecule type" value="Genomic_DNA"/>
</dbReference>
<dbReference type="Gene3D" id="3.10.129.10">
    <property type="entry name" value="Hotdog Thioesterase"/>
    <property type="match status" value="1"/>
</dbReference>
<dbReference type="InterPro" id="IPR050563">
    <property type="entry name" value="4-hydroxybenzoyl-CoA_TE"/>
</dbReference>
<evidence type="ECO:0000313" key="2">
    <source>
        <dbReference type="Proteomes" id="UP000480185"/>
    </source>
</evidence>
<dbReference type="OrthoDB" id="9799036at2"/>
<sequence>MKKVNYVEDVEAWIDGFTFYIPVKIRFSETDMFGHVNNISPFIYFEEARIAYLEHIGLFRDFKEDGSQGIPVVADLQCDYHRQIFFEDRLKLYVKTNQVGRTSLDIHYLGVNQKEEICVTGRGRLVHIDPNTGKPIPFDDRQKQIFTEKGLL</sequence>
<accession>A0A6G1XBQ9</accession>
<protein>
    <submittedName>
        <fullName evidence="1">Acyl-CoA thioesterase</fullName>
    </submittedName>
</protein>